<dbReference type="EMBL" id="JBHSKG010000023">
    <property type="protein sequence ID" value="MFC5142399.1"/>
    <property type="molecule type" value="Genomic_DNA"/>
</dbReference>
<keyword evidence="2" id="KW-1185">Reference proteome</keyword>
<sequence length="90" mass="10204">MAVLVKVAQVAEKLCIARTFRQVEQLVDNSALAMTKINLFNPPETEWVQEPLRVASRPDDDTRIRVGDEVELVERELGEDEIPMTIIESP</sequence>
<reference evidence="2" key="1">
    <citation type="journal article" date="2019" name="Int. J. Syst. Evol. Microbiol.">
        <title>The Global Catalogue of Microorganisms (GCM) 10K type strain sequencing project: providing services to taxonomists for standard genome sequencing and annotation.</title>
        <authorList>
            <consortium name="The Broad Institute Genomics Platform"/>
            <consortium name="The Broad Institute Genome Sequencing Center for Infectious Disease"/>
            <person name="Wu L."/>
            <person name="Ma J."/>
        </authorList>
    </citation>
    <scope>NUCLEOTIDE SEQUENCE [LARGE SCALE GENOMIC DNA]</scope>
    <source>
        <strain evidence="2">XZYJ18</strain>
    </source>
</reference>
<organism evidence="1 2">
    <name type="scientific">Actinomycetospora rhizophila</name>
    <dbReference type="NCBI Taxonomy" id="1416876"/>
    <lineage>
        <taxon>Bacteria</taxon>
        <taxon>Bacillati</taxon>
        <taxon>Actinomycetota</taxon>
        <taxon>Actinomycetes</taxon>
        <taxon>Pseudonocardiales</taxon>
        <taxon>Pseudonocardiaceae</taxon>
        <taxon>Actinomycetospora</taxon>
    </lineage>
</organism>
<evidence type="ECO:0000313" key="1">
    <source>
        <dbReference type="EMBL" id="MFC5142399.1"/>
    </source>
</evidence>
<proteinExistence type="predicted"/>
<dbReference type="Proteomes" id="UP001596175">
    <property type="component" value="Unassembled WGS sequence"/>
</dbReference>
<accession>A0ABV9ZM50</accession>
<dbReference type="RefSeq" id="WP_378024520.1">
    <property type="nucleotide sequence ID" value="NZ_JBHSKG010000023.1"/>
</dbReference>
<evidence type="ECO:0000313" key="2">
    <source>
        <dbReference type="Proteomes" id="UP001596175"/>
    </source>
</evidence>
<name>A0ABV9ZM50_9PSEU</name>
<comment type="caution">
    <text evidence="1">The sequence shown here is derived from an EMBL/GenBank/DDBJ whole genome shotgun (WGS) entry which is preliminary data.</text>
</comment>
<protein>
    <submittedName>
        <fullName evidence="1">Uncharacterized protein</fullName>
    </submittedName>
</protein>
<gene>
    <name evidence="1" type="ORF">ACFPK1_29515</name>
</gene>